<dbReference type="InterPro" id="IPR001584">
    <property type="entry name" value="Integrase_cat-core"/>
</dbReference>
<dbReference type="InterPro" id="IPR050951">
    <property type="entry name" value="Retrovirus_Pol_polyprotein"/>
</dbReference>
<protein>
    <submittedName>
        <fullName evidence="3">Uncharacterized protein LOC107459256</fullName>
    </submittedName>
</protein>
<dbReference type="Proteomes" id="UP000515211">
    <property type="component" value="Chromosome 7"/>
</dbReference>
<dbReference type="InterPro" id="IPR036397">
    <property type="entry name" value="RNaseH_sf"/>
</dbReference>
<dbReference type="AlphaFoldDB" id="A0A6P4B6I7"/>
<dbReference type="GeneID" id="107459256"/>
<sequence length="164" mass="18478">MSCSSGWDENDMDTKSKSGLLALYVEAVPLIEAGQNEVIDFIKEHIIHRFGIPETLSTDQGTIFTGQRIKNFAASRNINMVTSTPYYAQANGQVEAANEILINLIKKQIAILSLGINLNTLRILKQDELLVDDYWNAMYDELNDLDSERMLALENIIRKKESVV</sequence>
<dbReference type="InterPro" id="IPR012337">
    <property type="entry name" value="RNaseH-like_sf"/>
</dbReference>
<dbReference type="RefSeq" id="XP_015932965.1">
    <property type="nucleotide sequence ID" value="XM_016077479.1"/>
</dbReference>
<dbReference type="PANTHER" id="PTHR37984:SF5">
    <property type="entry name" value="PROTEIN NYNRIN-LIKE"/>
    <property type="match status" value="1"/>
</dbReference>
<name>A0A6P4B6I7_ARADU</name>
<gene>
    <name evidence="3" type="primary">LOC107459256</name>
</gene>
<evidence type="ECO:0000259" key="1">
    <source>
        <dbReference type="PROSITE" id="PS50994"/>
    </source>
</evidence>
<dbReference type="GO" id="GO:0015074">
    <property type="term" value="P:DNA integration"/>
    <property type="evidence" value="ECO:0007669"/>
    <property type="project" value="InterPro"/>
</dbReference>
<proteinExistence type="predicted"/>
<dbReference type="OrthoDB" id="1739513at2759"/>
<feature type="domain" description="Integrase catalytic" evidence="1">
    <location>
        <begin position="24"/>
        <end position="160"/>
    </location>
</feature>
<evidence type="ECO:0000313" key="2">
    <source>
        <dbReference type="Proteomes" id="UP000515211"/>
    </source>
</evidence>
<accession>A0A6P4B6I7</accession>
<keyword evidence="2" id="KW-1185">Reference proteome</keyword>
<dbReference type="KEGG" id="adu:107459256"/>
<dbReference type="PROSITE" id="PS50994">
    <property type="entry name" value="INTEGRASE"/>
    <property type="match status" value="1"/>
</dbReference>
<dbReference type="SUPFAM" id="SSF53098">
    <property type="entry name" value="Ribonuclease H-like"/>
    <property type="match status" value="1"/>
</dbReference>
<organism evidence="2 3">
    <name type="scientific">Arachis duranensis</name>
    <name type="common">Wild peanut</name>
    <dbReference type="NCBI Taxonomy" id="130453"/>
    <lineage>
        <taxon>Eukaryota</taxon>
        <taxon>Viridiplantae</taxon>
        <taxon>Streptophyta</taxon>
        <taxon>Embryophyta</taxon>
        <taxon>Tracheophyta</taxon>
        <taxon>Spermatophyta</taxon>
        <taxon>Magnoliopsida</taxon>
        <taxon>eudicotyledons</taxon>
        <taxon>Gunneridae</taxon>
        <taxon>Pentapetalae</taxon>
        <taxon>rosids</taxon>
        <taxon>fabids</taxon>
        <taxon>Fabales</taxon>
        <taxon>Fabaceae</taxon>
        <taxon>Papilionoideae</taxon>
        <taxon>50 kb inversion clade</taxon>
        <taxon>dalbergioids sensu lato</taxon>
        <taxon>Dalbergieae</taxon>
        <taxon>Pterocarpus clade</taxon>
        <taxon>Arachis</taxon>
    </lineage>
</organism>
<reference evidence="3" key="2">
    <citation type="submission" date="2025-08" db="UniProtKB">
        <authorList>
            <consortium name="RefSeq"/>
        </authorList>
    </citation>
    <scope>IDENTIFICATION</scope>
    <source>
        <tissue evidence="3">Whole plant</tissue>
    </source>
</reference>
<evidence type="ECO:0000313" key="3">
    <source>
        <dbReference type="RefSeq" id="XP_015932965.1"/>
    </source>
</evidence>
<dbReference type="GO" id="GO:0003676">
    <property type="term" value="F:nucleic acid binding"/>
    <property type="evidence" value="ECO:0007669"/>
    <property type="project" value="InterPro"/>
</dbReference>
<dbReference type="PANTHER" id="PTHR37984">
    <property type="entry name" value="PROTEIN CBG26694"/>
    <property type="match status" value="1"/>
</dbReference>
<reference evidence="2" key="1">
    <citation type="journal article" date="2016" name="Nat. Genet.">
        <title>The genome sequences of Arachis duranensis and Arachis ipaensis, the diploid ancestors of cultivated peanut.</title>
        <authorList>
            <person name="Bertioli D.J."/>
            <person name="Cannon S.B."/>
            <person name="Froenicke L."/>
            <person name="Huang G."/>
            <person name="Farmer A.D."/>
            <person name="Cannon E.K."/>
            <person name="Liu X."/>
            <person name="Gao D."/>
            <person name="Clevenger J."/>
            <person name="Dash S."/>
            <person name="Ren L."/>
            <person name="Moretzsohn M.C."/>
            <person name="Shirasawa K."/>
            <person name="Huang W."/>
            <person name="Vidigal B."/>
            <person name="Abernathy B."/>
            <person name="Chu Y."/>
            <person name="Niederhuth C.E."/>
            <person name="Umale P."/>
            <person name="Araujo A.C."/>
            <person name="Kozik A."/>
            <person name="Kim K.D."/>
            <person name="Burow M.D."/>
            <person name="Varshney R.K."/>
            <person name="Wang X."/>
            <person name="Zhang X."/>
            <person name="Barkley N."/>
            <person name="Guimaraes P.M."/>
            <person name="Isobe S."/>
            <person name="Guo B."/>
            <person name="Liao B."/>
            <person name="Stalker H.T."/>
            <person name="Schmitz R.J."/>
            <person name="Scheffler B.E."/>
            <person name="Leal-Bertioli S.C."/>
            <person name="Xun X."/>
            <person name="Jackson S.A."/>
            <person name="Michelmore R."/>
            <person name="Ozias-Akins P."/>
        </authorList>
    </citation>
    <scope>NUCLEOTIDE SEQUENCE [LARGE SCALE GENOMIC DNA]</scope>
    <source>
        <strain evidence="2">cv. V14167</strain>
    </source>
</reference>
<dbReference type="Gene3D" id="3.30.420.10">
    <property type="entry name" value="Ribonuclease H-like superfamily/Ribonuclease H"/>
    <property type="match status" value="1"/>
</dbReference>